<dbReference type="EMBL" id="HACA01008996">
    <property type="protein sequence ID" value="CDW26357.1"/>
    <property type="molecule type" value="Transcribed_RNA"/>
</dbReference>
<sequence>MTVRPIKAQPFICSKFL</sequence>
<protein>
    <submittedName>
        <fullName evidence="1">Uncharacterized protein</fullName>
    </submittedName>
</protein>
<name>A0A0K2TL43_LEPSM</name>
<reference evidence="1" key="1">
    <citation type="submission" date="2014-05" db="EMBL/GenBank/DDBJ databases">
        <authorList>
            <person name="Chronopoulou M."/>
        </authorList>
    </citation>
    <scope>NUCLEOTIDE SEQUENCE</scope>
    <source>
        <tissue evidence="1">Whole organism</tissue>
    </source>
</reference>
<accession>A0A0K2TL43</accession>
<dbReference type="AlphaFoldDB" id="A0A0K2TL43"/>
<evidence type="ECO:0000313" key="1">
    <source>
        <dbReference type="EMBL" id="CDW26357.1"/>
    </source>
</evidence>
<proteinExistence type="predicted"/>
<organism evidence="1">
    <name type="scientific">Lepeophtheirus salmonis</name>
    <name type="common">Salmon louse</name>
    <name type="synonym">Caligus salmonis</name>
    <dbReference type="NCBI Taxonomy" id="72036"/>
    <lineage>
        <taxon>Eukaryota</taxon>
        <taxon>Metazoa</taxon>
        <taxon>Ecdysozoa</taxon>
        <taxon>Arthropoda</taxon>
        <taxon>Crustacea</taxon>
        <taxon>Multicrustacea</taxon>
        <taxon>Hexanauplia</taxon>
        <taxon>Copepoda</taxon>
        <taxon>Siphonostomatoida</taxon>
        <taxon>Caligidae</taxon>
        <taxon>Lepeophtheirus</taxon>
    </lineage>
</organism>